<dbReference type="Proteomes" id="UP000078596">
    <property type="component" value="Chromosome"/>
</dbReference>
<organism evidence="1 2">
    <name type="scientific">Halothiobacillus diazotrophicus</name>
    <dbReference type="NCBI Taxonomy" id="1860122"/>
    <lineage>
        <taxon>Bacteria</taxon>
        <taxon>Pseudomonadati</taxon>
        <taxon>Pseudomonadota</taxon>
        <taxon>Gammaproteobacteria</taxon>
        <taxon>Chromatiales</taxon>
        <taxon>Halothiobacillaceae</taxon>
        <taxon>Halothiobacillus</taxon>
    </lineage>
</organism>
<dbReference type="EMBL" id="CP016027">
    <property type="protein sequence ID" value="ANJ66078.1"/>
    <property type="molecule type" value="Genomic_DNA"/>
</dbReference>
<evidence type="ECO:0000313" key="1">
    <source>
        <dbReference type="EMBL" id="ANJ66078.1"/>
    </source>
</evidence>
<name>A0A191ZDX9_9GAMM</name>
<dbReference type="STRING" id="1860122.A9404_00600"/>
<proteinExistence type="predicted"/>
<accession>A0A191ZDX9</accession>
<protein>
    <submittedName>
        <fullName evidence="1">Uncharacterized protein</fullName>
    </submittedName>
</protein>
<keyword evidence="2" id="KW-1185">Reference proteome</keyword>
<dbReference type="AlphaFoldDB" id="A0A191ZDX9"/>
<reference evidence="1 2" key="1">
    <citation type="submission" date="2016-06" db="EMBL/GenBank/DDBJ databases">
        <title>Insight into the functional genes involving in sulfur oxidation in Pearl River water.</title>
        <authorList>
            <person name="Luo J."/>
            <person name="Tan X."/>
            <person name="Lin W."/>
        </authorList>
    </citation>
    <scope>NUCLEOTIDE SEQUENCE [LARGE SCALE GENOMIC DNA]</scope>
    <source>
        <strain evidence="1 2">LS2</strain>
    </source>
</reference>
<evidence type="ECO:0000313" key="2">
    <source>
        <dbReference type="Proteomes" id="UP000078596"/>
    </source>
</evidence>
<dbReference type="KEGG" id="haz:A9404_00600"/>
<sequence>MPWIPIGGYCPGIDGRFWSGFALNVTMASDLSIDGKTGDERKISLCNEWNNGWGFVRSAHWISERAQADAVWAQSFALPTILVYLCDPYRPGEIG</sequence>
<gene>
    <name evidence="1" type="ORF">A9404_00600</name>
</gene>